<accession>A0A172WCV2</accession>
<dbReference type="InterPro" id="IPR049556">
    <property type="entry name" value="PhiB"/>
</dbReference>
<reference evidence="1" key="1">
    <citation type="journal article" date="2016" name="Angew. Chem. Int. Ed. Engl.">
        <title>Heterologous Production of Fungal Maleidrides Reveals the Cryptic Cyclization Involved in their Biosynthesis.</title>
        <authorList>
            <person name="Williams K."/>
            <person name="Szwalbe A.J."/>
            <person name="Mulholland N.P."/>
            <person name="Vincent J.L."/>
            <person name="Bailey A.M."/>
            <person name="Willis C.L."/>
            <person name="Simpson T.J."/>
            <person name="Cox R.J."/>
        </authorList>
    </citation>
    <scope>NUCLEOTIDE SEQUENCE</scope>
    <source>
        <strain evidence="1">IMI40021</strain>
    </source>
</reference>
<proteinExistence type="predicted"/>
<dbReference type="InterPro" id="IPR008914">
    <property type="entry name" value="PEBP"/>
</dbReference>
<dbReference type="InterPro" id="IPR036610">
    <property type="entry name" value="PEBP-like_sf"/>
</dbReference>
<dbReference type="PANTHER" id="PTHR30289">
    <property type="entry name" value="UNCHARACTERIZED PROTEIN YBCL-RELATED"/>
    <property type="match status" value="1"/>
</dbReference>
<organism evidence="1">
    <name type="scientific">Paecilomyces fulvus</name>
    <dbReference type="NCBI Taxonomy" id="89137"/>
    <lineage>
        <taxon>Eukaryota</taxon>
        <taxon>Fungi</taxon>
        <taxon>Dikarya</taxon>
        <taxon>Ascomycota</taxon>
        <taxon>Pezizomycotina</taxon>
        <taxon>Eurotiomycetes</taxon>
        <taxon>Eurotiomycetidae</taxon>
        <taxon>Eurotiales</taxon>
        <taxon>Thermoascaceae</taxon>
        <taxon>Paecilomyces</taxon>
    </lineage>
</organism>
<dbReference type="SUPFAM" id="SSF49777">
    <property type="entry name" value="PEBP-like"/>
    <property type="match status" value="1"/>
</dbReference>
<gene>
    <name evidence="1" type="primary">bfL9</name>
</gene>
<dbReference type="Pfam" id="PF01161">
    <property type="entry name" value="PBP"/>
    <property type="match status" value="1"/>
</dbReference>
<name>A0A172WCV2_9EURO</name>
<evidence type="ECO:0000313" key="1">
    <source>
        <dbReference type="EMBL" id="ANF07279.1"/>
    </source>
</evidence>
<dbReference type="CDD" id="cd00457">
    <property type="entry name" value="PEBP"/>
    <property type="match status" value="1"/>
</dbReference>
<dbReference type="EMBL" id="KU928136">
    <property type="protein sequence ID" value="ANF07279.1"/>
    <property type="molecule type" value="Genomic_DNA"/>
</dbReference>
<dbReference type="Gene3D" id="3.90.280.10">
    <property type="entry name" value="PEBP-like"/>
    <property type="match status" value="1"/>
</dbReference>
<dbReference type="PANTHER" id="PTHR30289:SF13">
    <property type="entry name" value="PEBP-LIKE PROTEIN"/>
    <property type="match status" value="1"/>
</dbReference>
<protein>
    <submittedName>
        <fullName evidence="1">Phosphatidylethanolamine-binding protein-like protein</fullName>
    </submittedName>
</protein>
<dbReference type="AlphaFoldDB" id="A0A172WCV2"/>
<sequence length="210" mass="23105">MSILAYVQYGLGKAFSPIRGHDSKAITKTPAFKDIPQPNMTLEAPECGPSGSKLLDHHTCLAKDGKGDFPELRWSAPGLGDVKEYVLICEDLDLPIPGLVMHHGIFYGIPPSTTSATNADVQHNGKDAKDYVTTAGWKYIPNMMGSPYLGPAPPLGHGSHRYVFYIVALKEPLDPEQPEKLNRQTLAEAMTGKVIGWGQWIGTWERPWPR</sequence>